<reference evidence="6 7" key="2">
    <citation type="submission" date="2019-08" db="EMBL/GenBank/DDBJ databases">
        <title>Jejuicoccus antrihumi gen. nov., sp. nov., a new member of the family Dermacoccaceae isolated from a cave.</title>
        <authorList>
            <person name="Schumann P."/>
            <person name="Kim I.S."/>
        </authorList>
    </citation>
    <scope>NUCLEOTIDE SEQUENCE [LARGE SCALE GENOMIC DNA]</scope>
    <source>
        <strain evidence="6 7">C5-26</strain>
    </source>
</reference>
<dbReference type="InterPro" id="IPR002505">
    <property type="entry name" value="PTA_PTB"/>
</dbReference>
<dbReference type="Proteomes" id="UP000320244">
    <property type="component" value="Unassembled WGS sequence"/>
</dbReference>
<comment type="catalytic activity">
    <reaction evidence="1">
        <text>acetyl-CoA + phosphate = acetyl phosphate + CoA</text>
        <dbReference type="Rhea" id="RHEA:19521"/>
        <dbReference type="ChEBI" id="CHEBI:22191"/>
        <dbReference type="ChEBI" id="CHEBI:43474"/>
        <dbReference type="ChEBI" id="CHEBI:57287"/>
        <dbReference type="ChEBI" id="CHEBI:57288"/>
        <dbReference type="EC" id="2.3.1.8"/>
    </reaction>
</comment>
<dbReference type="InterPro" id="IPR042112">
    <property type="entry name" value="P_AcTrfase_dom2"/>
</dbReference>
<sequence>MGSPRVVLAEGDDPRVRAACESLIDAGVTPILLGKAVGALPSDVDYRSMEQAANAPVRAVLSQVAQRRNWDEQRLAACLSDPLYVAAAMVRAGTADAAVGGATCSSSEVIRAALQVIGLQESASLLSSCFLMELSDASRLAFADCAVVPSPDADGLAEIAIGTSGTFATLTGTTPAVAMLSFSTHGSASHQDVDLVREATSLVHDRRSDLCIDGDLQFDAAFVDTVGRTKAPQSDVAGHANVFVFPNLAAGNIGYKIAQRIGGARAYGPILQGLRAPMNDLSRGCDAEDVVSVALISALQASAAAQLVPAESHQSA</sequence>
<dbReference type="Gene3D" id="3.40.50.10950">
    <property type="match status" value="1"/>
</dbReference>
<keyword evidence="4" id="KW-0012">Acyltransferase</keyword>
<dbReference type="InterPro" id="IPR042113">
    <property type="entry name" value="P_AcTrfase_dom1"/>
</dbReference>
<comment type="caution">
    <text evidence="6">The sequence shown here is derived from an EMBL/GenBank/DDBJ whole genome shotgun (WGS) entry which is preliminary data.</text>
</comment>
<dbReference type="AlphaFoldDB" id="A0A563E0N8"/>
<dbReference type="GO" id="GO:0008959">
    <property type="term" value="F:phosphate acetyltransferase activity"/>
    <property type="evidence" value="ECO:0007669"/>
    <property type="project" value="UniProtKB-EC"/>
</dbReference>
<evidence type="ECO:0000259" key="5">
    <source>
        <dbReference type="Pfam" id="PF01515"/>
    </source>
</evidence>
<accession>A0A563E0N8</accession>
<dbReference type="PANTHER" id="PTHR43356:SF3">
    <property type="entry name" value="PHOSPHATE ACETYLTRANSFERASE"/>
    <property type="match status" value="1"/>
</dbReference>
<evidence type="ECO:0000313" key="6">
    <source>
        <dbReference type="EMBL" id="TWP36108.1"/>
    </source>
</evidence>
<dbReference type="EMBL" id="VCQV01000014">
    <property type="protein sequence ID" value="TWP36108.1"/>
    <property type="molecule type" value="Genomic_DNA"/>
</dbReference>
<protein>
    <submittedName>
        <fullName evidence="6">Phosphotransacetylase</fullName>
    </submittedName>
</protein>
<dbReference type="InterPro" id="IPR050500">
    <property type="entry name" value="Phos_Acetyltrans/Butyryltrans"/>
</dbReference>
<evidence type="ECO:0000256" key="2">
    <source>
        <dbReference type="ARBA" id="ARBA00005656"/>
    </source>
</evidence>
<proteinExistence type="inferred from homology"/>
<dbReference type="NCBIfam" id="NF007233">
    <property type="entry name" value="PRK09653.1"/>
    <property type="match status" value="1"/>
</dbReference>
<dbReference type="InterPro" id="IPR012147">
    <property type="entry name" value="P_Ac_Bu_trans"/>
</dbReference>
<keyword evidence="7" id="KW-1185">Reference proteome</keyword>
<gene>
    <name evidence="6" type="ORF">FGL98_11355</name>
</gene>
<name>A0A563E0N8_9MICO</name>
<feature type="domain" description="Phosphate acetyl/butaryl transferase" evidence="5">
    <location>
        <begin position="4"/>
        <end position="298"/>
    </location>
</feature>
<evidence type="ECO:0000256" key="4">
    <source>
        <dbReference type="ARBA" id="ARBA00023315"/>
    </source>
</evidence>
<evidence type="ECO:0000256" key="1">
    <source>
        <dbReference type="ARBA" id="ARBA00000705"/>
    </source>
</evidence>
<dbReference type="Pfam" id="PF01515">
    <property type="entry name" value="PTA_PTB"/>
    <property type="match status" value="1"/>
</dbReference>
<keyword evidence="3" id="KW-0808">Transferase</keyword>
<reference evidence="6 7" key="1">
    <citation type="submission" date="2019-05" db="EMBL/GenBank/DDBJ databases">
        <authorList>
            <person name="Lee S.D."/>
        </authorList>
    </citation>
    <scope>NUCLEOTIDE SEQUENCE [LARGE SCALE GENOMIC DNA]</scope>
    <source>
        <strain evidence="6 7">C5-26</strain>
    </source>
</reference>
<dbReference type="OrthoDB" id="9808984at2"/>
<evidence type="ECO:0000256" key="3">
    <source>
        <dbReference type="ARBA" id="ARBA00022679"/>
    </source>
</evidence>
<comment type="similarity">
    <text evidence="2">Belongs to the phosphate acetyltransferase and butyryltransferase family.</text>
</comment>
<dbReference type="PIRSF" id="PIRSF000428">
    <property type="entry name" value="P_Ac_trans"/>
    <property type="match status" value="1"/>
</dbReference>
<dbReference type="SUPFAM" id="SSF53659">
    <property type="entry name" value="Isocitrate/Isopropylmalate dehydrogenase-like"/>
    <property type="match status" value="1"/>
</dbReference>
<dbReference type="Gene3D" id="3.40.50.10750">
    <property type="entry name" value="Isocitrate/Isopropylmalate dehydrogenase-like"/>
    <property type="match status" value="1"/>
</dbReference>
<dbReference type="PANTHER" id="PTHR43356">
    <property type="entry name" value="PHOSPHATE ACETYLTRANSFERASE"/>
    <property type="match status" value="1"/>
</dbReference>
<evidence type="ECO:0000313" key="7">
    <source>
        <dbReference type="Proteomes" id="UP000320244"/>
    </source>
</evidence>
<organism evidence="6 7">
    <name type="scientific">Leekyejoonella antrihumi</name>
    <dbReference type="NCBI Taxonomy" id="1660198"/>
    <lineage>
        <taxon>Bacteria</taxon>
        <taxon>Bacillati</taxon>
        <taxon>Actinomycetota</taxon>
        <taxon>Actinomycetes</taxon>
        <taxon>Micrococcales</taxon>
        <taxon>Dermacoccaceae</taxon>
        <taxon>Leekyejoonella</taxon>
    </lineage>
</organism>